<dbReference type="EMBL" id="JAUSRA010000001">
    <property type="protein sequence ID" value="MDP9793873.1"/>
    <property type="molecule type" value="Genomic_DNA"/>
</dbReference>
<dbReference type="RefSeq" id="WP_306828966.1">
    <property type="nucleotide sequence ID" value="NZ_JAUSRA010000001.1"/>
</dbReference>
<protein>
    <submittedName>
        <fullName evidence="1">Uncharacterized protein</fullName>
    </submittedName>
</protein>
<reference evidence="1 2" key="1">
    <citation type="submission" date="2023-07" db="EMBL/GenBank/DDBJ databases">
        <title>Sequencing the genomes of 1000 actinobacteria strains.</title>
        <authorList>
            <person name="Klenk H.-P."/>
        </authorList>
    </citation>
    <scope>NUCLEOTIDE SEQUENCE [LARGE SCALE GENOMIC DNA]</scope>
    <source>
        <strain evidence="1 2">DSM 44710</strain>
    </source>
</reference>
<proteinExistence type="predicted"/>
<name>A0ABT9MR51_9ACTN</name>
<dbReference type="Gene3D" id="3.30.1460.10">
    <property type="match status" value="1"/>
</dbReference>
<evidence type="ECO:0000313" key="2">
    <source>
        <dbReference type="Proteomes" id="UP001240984"/>
    </source>
</evidence>
<accession>A0ABT9MR51</accession>
<gene>
    <name evidence="1" type="ORF">J2S43_002385</name>
</gene>
<sequence length="129" mass="14576">MPTWHEIAEHARTAYTLVSDEEDGFALVWKYESGRTQQVSVTRFTYSEQDWAEFRSFVCKADEMAPRAALRKNADFAVGALATDSDGDYFLIHQAPLATLDPDEFALPLRALATTADALEKQHSERDDF</sequence>
<dbReference type="Proteomes" id="UP001240984">
    <property type="component" value="Unassembled WGS sequence"/>
</dbReference>
<dbReference type="SUPFAM" id="SSF69635">
    <property type="entry name" value="Type III secretory system chaperone-like"/>
    <property type="match status" value="1"/>
</dbReference>
<evidence type="ECO:0000313" key="1">
    <source>
        <dbReference type="EMBL" id="MDP9793873.1"/>
    </source>
</evidence>
<organism evidence="1 2">
    <name type="scientific">Catenuloplanes nepalensis</name>
    <dbReference type="NCBI Taxonomy" id="587533"/>
    <lineage>
        <taxon>Bacteria</taxon>
        <taxon>Bacillati</taxon>
        <taxon>Actinomycetota</taxon>
        <taxon>Actinomycetes</taxon>
        <taxon>Micromonosporales</taxon>
        <taxon>Micromonosporaceae</taxon>
        <taxon>Catenuloplanes</taxon>
    </lineage>
</organism>
<keyword evidence="2" id="KW-1185">Reference proteome</keyword>
<comment type="caution">
    <text evidence="1">The sequence shown here is derived from an EMBL/GenBank/DDBJ whole genome shotgun (WGS) entry which is preliminary data.</text>
</comment>